<reference evidence="1 2" key="1">
    <citation type="journal article" date="2012" name="J. Bacteriol.">
        <title>Genome Sequence of "Candidatus Mycoplasma haemolamae" Strain Purdue, a Red Blood Cell Pathogen of Alpacas (Vicugna pacos) and Llamas (Lama glama).</title>
        <authorList>
            <person name="Guimaraes A.M."/>
            <person name="Toth B."/>
            <person name="Santos A.P."/>
            <person name="do Nascimento N.C."/>
            <person name="Kritchevsky J.E."/>
            <person name="Messick J.B."/>
        </authorList>
    </citation>
    <scope>NUCLEOTIDE SEQUENCE [LARGE SCALE GENOMIC DNA]</scope>
    <source>
        <strain evidence="1 2">Purdue</strain>
    </source>
</reference>
<accession>I7CK97</accession>
<dbReference type="HOGENOM" id="CLU_2602231_0_0_14"/>
<organism evidence="1 2">
    <name type="scientific">Mycoplasma haematolamae (strain Purdue)</name>
    <dbReference type="NCBI Taxonomy" id="1212765"/>
    <lineage>
        <taxon>Bacteria</taxon>
        <taxon>Bacillati</taxon>
        <taxon>Mycoplasmatota</taxon>
        <taxon>Mollicutes</taxon>
        <taxon>Mycoplasmataceae</taxon>
        <taxon>Mycoplasma</taxon>
    </lineage>
</organism>
<dbReference type="STRING" id="1212765.MHLP_03695"/>
<reference evidence="2" key="2">
    <citation type="submission" date="2012-07" db="EMBL/GenBank/DDBJ databases">
        <title>Complete genome sequence of 'Candidatus Mycoplasma haemolamae'.</title>
        <authorList>
            <person name="Guimaraes A.M.S."/>
            <person name="Toth B."/>
            <person name="Santos A.P."/>
            <person name="Nascimento N.C."/>
            <person name="Sojka J.E."/>
            <person name="Messick J.B."/>
        </authorList>
    </citation>
    <scope>NUCLEOTIDE SEQUENCE [LARGE SCALE GENOMIC DNA]</scope>
    <source>
        <strain evidence="2">Purdue</strain>
    </source>
</reference>
<keyword evidence="2" id="KW-1185">Reference proteome</keyword>
<protein>
    <submittedName>
        <fullName evidence="1">Uncharacterized protein</fullName>
    </submittedName>
</protein>
<dbReference type="KEGG" id="mhl:MHLP_03695"/>
<dbReference type="AlphaFoldDB" id="I7CK97"/>
<dbReference type="Proteomes" id="UP000006502">
    <property type="component" value="Chromosome"/>
</dbReference>
<evidence type="ECO:0000313" key="2">
    <source>
        <dbReference type="Proteomes" id="UP000006502"/>
    </source>
</evidence>
<evidence type="ECO:0000313" key="1">
    <source>
        <dbReference type="EMBL" id="AFO52319.1"/>
    </source>
</evidence>
<dbReference type="EMBL" id="CP003731">
    <property type="protein sequence ID" value="AFO52319.1"/>
    <property type="molecule type" value="Genomic_DNA"/>
</dbReference>
<gene>
    <name evidence="1" type="ordered locus">MHLP_03695</name>
</gene>
<sequence length="98" mass="10740">MSVAYLWLKGLSAQGKIYLATSSLAIGSGITGTLAVDSTRDSIWQGVSYVSSAASNLLGQAFKVGNAPPRQLREFRCQSQWNLQRCLRWSQDLGCRRS</sequence>
<proteinExistence type="predicted"/>
<name>I7CK97_MYCHA</name>